<dbReference type="OrthoDB" id="5377952at2759"/>
<feature type="compositionally biased region" description="Basic and acidic residues" evidence="1">
    <location>
        <begin position="198"/>
        <end position="223"/>
    </location>
</feature>
<feature type="domain" description="Inner kinetochore subunit AME1" evidence="2">
    <location>
        <begin position="528"/>
        <end position="772"/>
    </location>
</feature>
<feature type="compositionally biased region" description="Low complexity" evidence="1">
    <location>
        <begin position="548"/>
        <end position="557"/>
    </location>
</feature>
<dbReference type="Proteomes" id="UP000053958">
    <property type="component" value="Unassembled WGS sequence"/>
</dbReference>
<name>A0A0F4Z3T6_RASE3</name>
<feature type="compositionally biased region" description="Polar residues" evidence="1">
    <location>
        <begin position="468"/>
        <end position="478"/>
    </location>
</feature>
<feature type="compositionally biased region" description="Basic and acidic residues" evidence="1">
    <location>
        <begin position="369"/>
        <end position="380"/>
    </location>
</feature>
<evidence type="ECO:0000256" key="1">
    <source>
        <dbReference type="SAM" id="MobiDB-lite"/>
    </source>
</evidence>
<dbReference type="RefSeq" id="XP_013331774.1">
    <property type="nucleotide sequence ID" value="XM_013476320.1"/>
</dbReference>
<keyword evidence="4" id="KW-1185">Reference proteome</keyword>
<organism evidence="3 4">
    <name type="scientific">Rasamsonia emersonii (strain ATCC 16479 / CBS 393.64 / IMI 116815)</name>
    <dbReference type="NCBI Taxonomy" id="1408163"/>
    <lineage>
        <taxon>Eukaryota</taxon>
        <taxon>Fungi</taxon>
        <taxon>Dikarya</taxon>
        <taxon>Ascomycota</taxon>
        <taxon>Pezizomycotina</taxon>
        <taxon>Eurotiomycetes</taxon>
        <taxon>Eurotiomycetidae</taxon>
        <taxon>Eurotiales</taxon>
        <taxon>Trichocomaceae</taxon>
        <taxon>Rasamsonia</taxon>
    </lineage>
</organism>
<dbReference type="EMBL" id="LASV01000034">
    <property type="protein sequence ID" value="KKA25162.1"/>
    <property type="molecule type" value="Genomic_DNA"/>
</dbReference>
<evidence type="ECO:0000259" key="2">
    <source>
        <dbReference type="Pfam" id="PF20994"/>
    </source>
</evidence>
<feature type="compositionally biased region" description="Polar residues" evidence="1">
    <location>
        <begin position="139"/>
        <end position="152"/>
    </location>
</feature>
<proteinExistence type="predicted"/>
<evidence type="ECO:0000313" key="4">
    <source>
        <dbReference type="Proteomes" id="UP000053958"/>
    </source>
</evidence>
<gene>
    <name evidence="3" type="ORF">T310_0802</name>
</gene>
<feature type="compositionally biased region" description="Low complexity" evidence="1">
    <location>
        <begin position="392"/>
        <end position="401"/>
    </location>
</feature>
<protein>
    <recommendedName>
        <fullName evidence="2">Inner kinetochore subunit AME1 domain-containing protein</fullName>
    </recommendedName>
</protein>
<feature type="compositionally biased region" description="Polar residues" evidence="1">
    <location>
        <begin position="184"/>
        <end position="196"/>
    </location>
</feature>
<evidence type="ECO:0000313" key="3">
    <source>
        <dbReference type="EMBL" id="KKA25162.1"/>
    </source>
</evidence>
<dbReference type="GeneID" id="25312856"/>
<reference evidence="3 4" key="1">
    <citation type="submission" date="2015-04" db="EMBL/GenBank/DDBJ databases">
        <authorList>
            <person name="Heijne W.H."/>
            <person name="Fedorova N.D."/>
            <person name="Nierman W.C."/>
            <person name="Vollebregt A.W."/>
            <person name="Zhao Z."/>
            <person name="Wu L."/>
            <person name="Kumar M."/>
            <person name="Stam H."/>
            <person name="van den Berg M.A."/>
            <person name="Pel H.J."/>
        </authorList>
    </citation>
    <scope>NUCLEOTIDE SEQUENCE [LARGE SCALE GENOMIC DNA]</scope>
    <source>
        <strain evidence="3 4">CBS 393.64</strain>
    </source>
</reference>
<feature type="region of interest" description="Disordered" evidence="1">
    <location>
        <begin position="1"/>
        <end position="535"/>
    </location>
</feature>
<feature type="compositionally biased region" description="Basic and acidic residues" evidence="1">
    <location>
        <begin position="681"/>
        <end position="694"/>
    </location>
</feature>
<comment type="caution">
    <text evidence="3">The sequence shown here is derived from an EMBL/GenBank/DDBJ whole genome shotgun (WGS) entry which is preliminary data.</text>
</comment>
<dbReference type="Pfam" id="PF20994">
    <property type="entry name" value="CENPU"/>
    <property type="match status" value="1"/>
</dbReference>
<accession>A0A0F4Z3T6</accession>
<feature type="region of interest" description="Disordered" evidence="1">
    <location>
        <begin position="548"/>
        <end position="578"/>
    </location>
</feature>
<feature type="compositionally biased region" description="Basic and acidic residues" evidence="1">
    <location>
        <begin position="436"/>
        <end position="457"/>
    </location>
</feature>
<feature type="region of interest" description="Disordered" evidence="1">
    <location>
        <begin position="681"/>
        <end position="701"/>
    </location>
</feature>
<dbReference type="InterPro" id="IPR048743">
    <property type="entry name" value="AME1"/>
</dbReference>
<feature type="compositionally biased region" description="Basic and acidic residues" evidence="1">
    <location>
        <begin position="405"/>
        <end position="422"/>
    </location>
</feature>
<feature type="compositionally biased region" description="Acidic residues" evidence="1">
    <location>
        <begin position="297"/>
        <end position="311"/>
    </location>
</feature>
<sequence>MRQRGAGTRKIKDVDFGFSFGSPVAAAPQQPSRQSPQPAPAPPAGLGPAEQPQTPERQKPAPQLSPNKAPEGSQGHAEPIRTPGSSRNRLPERPSTFDIPLDEEQFRSNKRRRIGTASTVLEDAPAPLLENAQAEHSAPPTQDATTNDNSVQPDGETASIPAATPHINGSQSQDASDQIPAPEQQDTGAFDQTTIPDTEAKATTENDKQNLLENGESVRDERQKNKRAIRKPIPQQPPDREQSVEKVHDQENWKVVTEQTTEVPSPEIPADAPAEEAKENGDSPQSRGTRRRRAGDDTAEETGQENGEIEDQATRRKPSRRKARQEQISQEDKNDAPPEPPVVQKETSQESEEIEDNTARRRRGRRKAHQEEISQGKDENDAPPEPPVVQKEPAAPASAEVPEAEPDRQEADQEERGSAERPPKRRKQRQKQAQNADDRVTTRARRSVENVPEKPEPEPEPEPEQEPASTEQQTQVDQPQAEAREPELSQKRRGRPSGSKTGAGKSKQRNRQSSAQGEEAEADGESKRRGETVPVTVHRLANVTALDSLADDSANSSSDEESADELSTRKKFPNRGGVNPADVLSQICRETLEKTLTTLKNGIANESNPARRSEWTRKRKAVEAYGAELEGRLFELSEMLDSNFVLSVQLKKAKREMADLRNRLLQVRQQRQEIALRMDEVRRKHNEEESEKMSRNTINNSLHNLELALDRNKVRNVDETSEAGEDSSSRSASSIAGLEFLLRTVADNVSSIAPGAQGGLLNQVKAFNAQLEMALKRLENK</sequence>
<dbReference type="STRING" id="1408163.A0A0F4Z3T6"/>
<dbReference type="AlphaFoldDB" id="A0A0F4Z3T6"/>
<feature type="compositionally biased region" description="Polar residues" evidence="1">
    <location>
        <begin position="167"/>
        <end position="176"/>
    </location>
</feature>
<feature type="compositionally biased region" description="Basic and acidic residues" evidence="1">
    <location>
        <begin position="238"/>
        <end position="252"/>
    </location>
</feature>
<feature type="compositionally biased region" description="Low complexity" evidence="1">
    <location>
        <begin position="21"/>
        <end position="36"/>
    </location>
</feature>